<dbReference type="PANTHER" id="PTHR30269:SF0">
    <property type="entry name" value="MEMBRANE TRANSPORTER PROTEIN YFCA-RELATED"/>
    <property type="match status" value="1"/>
</dbReference>
<accession>A0ABS8F862</accession>
<keyword evidence="5 8" id="KW-0812">Transmembrane</keyword>
<evidence type="ECO:0000313" key="10">
    <source>
        <dbReference type="Proteomes" id="UP001430637"/>
    </source>
</evidence>
<dbReference type="InterPro" id="IPR002781">
    <property type="entry name" value="TM_pro_TauE-like"/>
</dbReference>
<protein>
    <recommendedName>
        <fullName evidence="8">Probable membrane transporter protein</fullName>
    </recommendedName>
</protein>
<evidence type="ECO:0000256" key="8">
    <source>
        <dbReference type="RuleBase" id="RU363041"/>
    </source>
</evidence>
<dbReference type="PANTHER" id="PTHR30269">
    <property type="entry name" value="TRANSMEMBRANE PROTEIN YFCA"/>
    <property type="match status" value="1"/>
</dbReference>
<keyword evidence="4 8" id="KW-1003">Cell membrane</keyword>
<comment type="caution">
    <text evidence="9">The sequence shown here is derived from an EMBL/GenBank/DDBJ whole genome shotgun (WGS) entry which is preliminary data.</text>
</comment>
<reference evidence="9" key="1">
    <citation type="submission" date="2021-10" db="EMBL/GenBank/DDBJ databases">
        <title>Anaerobic single-cell dispensing facilitates the cultivation of human gut bacteria.</title>
        <authorList>
            <person name="Afrizal A."/>
        </authorList>
    </citation>
    <scope>NUCLEOTIDE SEQUENCE</scope>
    <source>
        <strain evidence="9">CLA-AA-H233</strain>
    </source>
</reference>
<comment type="subcellular location">
    <subcellularLocation>
        <location evidence="1 8">Cell membrane</location>
        <topology evidence="1 8">Multi-pass membrane protein</topology>
    </subcellularLocation>
</comment>
<dbReference type="Pfam" id="PF01925">
    <property type="entry name" value="TauE"/>
    <property type="match status" value="1"/>
</dbReference>
<evidence type="ECO:0000256" key="5">
    <source>
        <dbReference type="ARBA" id="ARBA00022692"/>
    </source>
</evidence>
<gene>
    <name evidence="9" type="ORF">LKD23_05940</name>
</gene>
<evidence type="ECO:0000256" key="2">
    <source>
        <dbReference type="ARBA" id="ARBA00009142"/>
    </source>
</evidence>
<keyword evidence="7 8" id="KW-0472">Membrane</keyword>
<comment type="similarity">
    <text evidence="2 8">Belongs to the 4-toluene sulfonate uptake permease (TSUP) (TC 2.A.102) family.</text>
</comment>
<evidence type="ECO:0000313" key="9">
    <source>
        <dbReference type="EMBL" id="MCC2199302.1"/>
    </source>
</evidence>
<feature type="transmembrane region" description="Helical" evidence="8">
    <location>
        <begin position="141"/>
        <end position="169"/>
    </location>
</feature>
<feature type="transmembrane region" description="Helical" evidence="8">
    <location>
        <begin position="103"/>
        <end position="121"/>
    </location>
</feature>
<organism evidence="9 10">
    <name type="scientific">Faecalibacterium butyricigenerans</name>
    <dbReference type="NCBI Taxonomy" id="1851427"/>
    <lineage>
        <taxon>Bacteria</taxon>
        <taxon>Bacillati</taxon>
        <taxon>Bacillota</taxon>
        <taxon>Clostridia</taxon>
        <taxon>Eubacteriales</taxon>
        <taxon>Oscillospiraceae</taxon>
        <taxon>Faecalibacterium</taxon>
    </lineage>
</organism>
<proteinExistence type="inferred from homology"/>
<evidence type="ECO:0000256" key="7">
    <source>
        <dbReference type="ARBA" id="ARBA00023136"/>
    </source>
</evidence>
<dbReference type="RefSeq" id="WP_227620878.1">
    <property type="nucleotide sequence ID" value="NZ_JAJEQL010000011.1"/>
</dbReference>
<name>A0ABS8F862_9FIRM</name>
<dbReference type="Proteomes" id="UP001430637">
    <property type="component" value="Unassembled WGS sequence"/>
</dbReference>
<sequence>MGIQISLPMMAFLVLMTGFAGFVDSAAGGGGLISLPAYLFAGLPPHYTYATNKFSAACGTTFATASFFRNGAMNVKVGVLAAVGSFAGSALGAHIVLMLSDEVLQAMMFIILPIAAVVILWRRNLPDENRDDGTIDLKKTLLALGIGLGIGLYDGIFGPGTGTFAIIAFTSLMRFDLRTANGNAKVLNLASNYASLFTYLSSGLVVFTVGIPCAISGIVGNIIGSHFALTKGAKFIRPMMLVVLVLLLGKLVTDML</sequence>
<dbReference type="EMBL" id="JAJEQL010000011">
    <property type="protein sequence ID" value="MCC2199302.1"/>
    <property type="molecule type" value="Genomic_DNA"/>
</dbReference>
<dbReference type="InterPro" id="IPR052017">
    <property type="entry name" value="TSUP"/>
</dbReference>
<evidence type="ECO:0000256" key="1">
    <source>
        <dbReference type="ARBA" id="ARBA00004651"/>
    </source>
</evidence>
<feature type="transmembrane region" description="Helical" evidence="8">
    <location>
        <begin position="77"/>
        <end position="97"/>
    </location>
</feature>
<feature type="transmembrane region" description="Helical" evidence="8">
    <location>
        <begin position="196"/>
        <end position="223"/>
    </location>
</feature>
<evidence type="ECO:0000256" key="6">
    <source>
        <dbReference type="ARBA" id="ARBA00022989"/>
    </source>
</evidence>
<keyword evidence="3" id="KW-0813">Transport</keyword>
<keyword evidence="6 8" id="KW-1133">Transmembrane helix</keyword>
<evidence type="ECO:0000256" key="3">
    <source>
        <dbReference type="ARBA" id="ARBA00022448"/>
    </source>
</evidence>
<feature type="transmembrane region" description="Helical" evidence="8">
    <location>
        <begin position="235"/>
        <end position="253"/>
    </location>
</feature>
<evidence type="ECO:0000256" key="4">
    <source>
        <dbReference type="ARBA" id="ARBA00022475"/>
    </source>
</evidence>
<keyword evidence="10" id="KW-1185">Reference proteome</keyword>